<organism evidence="1 2">
    <name type="scientific">Panagrolaimus davidi</name>
    <dbReference type="NCBI Taxonomy" id="227884"/>
    <lineage>
        <taxon>Eukaryota</taxon>
        <taxon>Metazoa</taxon>
        <taxon>Ecdysozoa</taxon>
        <taxon>Nematoda</taxon>
        <taxon>Chromadorea</taxon>
        <taxon>Rhabditida</taxon>
        <taxon>Tylenchina</taxon>
        <taxon>Panagrolaimomorpha</taxon>
        <taxon>Panagrolaimoidea</taxon>
        <taxon>Panagrolaimidae</taxon>
        <taxon>Panagrolaimus</taxon>
    </lineage>
</organism>
<protein>
    <submittedName>
        <fullName evidence="2">Uncharacterized protein</fullName>
    </submittedName>
</protein>
<evidence type="ECO:0000313" key="2">
    <source>
        <dbReference type="WBParaSite" id="PDA_v2.g27960.t1"/>
    </source>
</evidence>
<proteinExistence type="predicted"/>
<name>A0A914QEY0_9BILA</name>
<dbReference type="Proteomes" id="UP000887578">
    <property type="component" value="Unplaced"/>
</dbReference>
<dbReference type="WBParaSite" id="PDA_v2.g27960.t1">
    <property type="protein sequence ID" value="PDA_v2.g27960.t1"/>
    <property type="gene ID" value="PDA_v2.g27960"/>
</dbReference>
<dbReference type="AlphaFoldDB" id="A0A914QEY0"/>
<accession>A0A914QEY0</accession>
<sequence>MAQRPATISMLACRAIQPKYNNKVDCFCDTATGTMYNHISCAWNAVIPNGKYTTWNSRDLYKDREPPSK</sequence>
<evidence type="ECO:0000313" key="1">
    <source>
        <dbReference type="Proteomes" id="UP000887578"/>
    </source>
</evidence>
<reference evidence="2" key="1">
    <citation type="submission" date="2022-11" db="UniProtKB">
        <authorList>
            <consortium name="WormBaseParasite"/>
        </authorList>
    </citation>
    <scope>IDENTIFICATION</scope>
</reference>
<keyword evidence="1" id="KW-1185">Reference proteome</keyword>